<dbReference type="Proteomes" id="UP000828941">
    <property type="component" value="Chromosome 9"/>
</dbReference>
<dbReference type="EMBL" id="CM039434">
    <property type="protein sequence ID" value="KAI4323893.1"/>
    <property type="molecule type" value="Genomic_DNA"/>
</dbReference>
<evidence type="ECO:0000313" key="2">
    <source>
        <dbReference type="Proteomes" id="UP000828941"/>
    </source>
</evidence>
<organism evidence="1 2">
    <name type="scientific">Bauhinia variegata</name>
    <name type="common">Purple orchid tree</name>
    <name type="synonym">Phanera variegata</name>
    <dbReference type="NCBI Taxonomy" id="167791"/>
    <lineage>
        <taxon>Eukaryota</taxon>
        <taxon>Viridiplantae</taxon>
        <taxon>Streptophyta</taxon>
        <taxon>Embryophyta</taxon>
        <taxon>Tracheophyta</taxon>
        <taxon>Spermatophyta</taxon>
        <taxon>Magnoliopsida</taxon>
        <taxon>eudicotyledons</taxon>
        <taxon>Gunneridae</taxon>
        <taxon>Pentapetalae</taxon>
        <taxon>rosids</taxon>
        <taxon>fabids</taxon>
        <taxon>Fabales</taxon>
        <taxon>Fabaceae</taxon>
        <taxon>Cercidoideae</taxon>
        <taxon>Cercideae</taxon>
        <taxon>Bauhiniinae</taxon>
        <taxon>Bauhinia</taxon>
    </lineage>
</organism>
<protein>
    <submittedName>
        <fullName evidence="1">Uncharacterized protein</fullName>
    </submittedName>
</protein>
<name>A0ACB9MIA2_BAUVA</name>
<reference evidence="1 2" key="1">
    <citation type="journal article" date="2022" name="DNA Res.">
        <title>Chromosomal-level genome assembly of the orchid tree Bauhinia variegata (Leguminosae; Cercidoideae) supports the allotetraploid origin hypothesis of Bauhinia.</title>
        <authorList>
            <person name="Zhong Y."/>
            <person name="Chen Y."/>
            <person name="Zheng D."/>
            <person name="Pang J."/>
            <person name="Liu Y."/>
            <person name="Luo S."/>
            <person name="Meng S."/>
            <person name="Qian L."/>
            <person name="Wei D."/>
            <person name="Dai S."/>
            <person name="Zhou R."/>
        </authorList>
    </citation>
    <scope>NUCLEOTIDE SEQUENCE [LARGE SCALE GENOMIC DNA]</scope>
    <source>
        <strain evidence="1">BV-YZ2020</strain>
    </source>
</reference>
<comment type="caution">
    <text evidence="1">The sequence shown here is derived from an EMBL/GenBank/DDBJ whole genome shotgun (WGS) entry which is preliminary data.</text>
</comment>
<evidence type="ECO:0000313" key="1">
    <source>
        <dbReference type="EMBL" id="KAI4323893.1"/>
    </source>
</evidence>
<accession>A0ACB9MIA2</accession>
<gene>
    <name evidence="1" type="ORF">L6164_023467</name>
</gene>
<proteinExistence type="predicted"/>
<sequence length="201" mass="22781">MNHPSSRLSNHILITLITILCISNLRTTSGCTRAKPNPVYKTFIRKACNTTGFPILCRSTLYPYASRIKNDTVRLCNVSLSLTLNSTRHAYLTTSKVPKQIKLTHREVAVVKDCIENIDDAVYELRRSLHSMKLLGGKDREFQISNIQTWVSAALTDEDTCLEGFTEQKVRLKVKNRIKKSVVKVSRMTSNTLAFINSLTY</sequence>
<keyword evidence="2" id="KW-1185">Reference proteome</keyword>